<dbReference type="SUPFAM" id="SSF51735">
    <property type="entry name" value="NAD(P)-binding Rossmann-fold domains"/>
    <property type="match status" value="1"/>
</dbReference>
<name>A0A386H3B2_9CLOT</name>
<dbReference type="InterPro" id="IPR036291">
    <property type="entry name" value="NAD(P)-bd_dom_sf"/>
</dbReference>
<dbReference type="PANTHER" id="PTHR48075">
    <property type="entry name" value="3-HYDROXYACYL-COA DEHYDROGENASE FAMILY PROTEIN"/>
    <property type="match status" value="1"/>
</dbReference>
<evidence type="ECO:0000256" key="1">
    <source>
        <dbReference type="ARBA" id="ARBA00005086"/>
    </source>
</evidence>
<dbReference type="Gene3D" id="1.10.1040.10">
    <property type="entry name" value="N-(1-d-carboxylethyl)-l-norvaline Dehydrogenase, domain 2"/>
    <property type="match status" value="1"/>
</dbReference>
<dbReference type="Proteomes" id="UP000266301">
    <property type="component" value="Chromosome"/>
</dbReference>
<dbReference type="KEGG" id="cfer:D4Z93_06575"/>
<evidence type="ECO:0000313" key="8">
    <source>
        <dbReference type="Proteomes" id="UP000266301"/>
    </source>
</evidence>
<dbReference type="InterPro" id="IPR013328">
    <property type="entry name" value="6PGD_dom2"/>
</dbReference>
<evidence type="ECO:0000256" key="2">
    <source>
        <dbReference type="ARBA" id="ARBA00009463"/>
    </source>
</evidence>
<feature type="domain" description="3-hydroxyacyl-CoA dehydrogenase NAD binding" evidence="6">
    <location>
        <begin position="7"/>
        <end position="187"/>
    </location>
</feature>
<organism evidence="7 8">
    <name type="scientific">Clostridium fermenticellae</name>
    <dbReference type="NCBI Taxonomy" id="2068654"/>
    <lineage>
        <taxon>Bacteria</taxon>
        <taxon>Bacillati</taxon>
        <taxon>Bacillota</taxon>
        <taxon>Clostridia</taxon>
        <taxon>Eubacteriales</taxon>
        <taxon>Clostridiaceae</taxon>
        <taxon>Clostridium</taxon>
    </lineage>
</organism>
<dbReference type="GO" id="GO:0006635">
    <property type="term" value="P:fatty acid beta-oxidation"/>
    <property type="evidence" value="ECO:0007669"/>
    <property type="project" value="TreeGrafter"/>
</dbReference>
<evidence type="ECO:0000256" key="3">
    <source>
        <dbReference type="ARBA" id="ARBA00023002"/>
    </source>
</evidence>
<keyword evidence="8" id="KW-1185">Reference proteome</keyword>
<gene>
    <name evidence="7" type="ORF">D4Z93_06575</name>
</gene>
<comment type="similarity">
    <text evidence="2">Belongs to the 3-hydroxyacyl-CoA dehydrogenase family.</text>
</comment>
<dbReference type="RefSeq" id="WP_119971562.1">
    <property type="nucleotide sequence ID" value="NZ_CP032416.1"/>
</dbReference>
<evidence type="ECO:0000256" key="4">
    <source>
        <dbReference type="PIRSR" id="PIRSR000105-1"/>
    </source>
</evidence>
<proteinExistence type="inferred from homology"/>
<dbReference type="PIRSF" id="PIRSF000105">
    <property type="entry name" value="HCDH"/>
    <property type="match status" value="1"/>
</dbReference>
<dbReference type="Gene3D" id="3.40.50.720">
    <property type="entry name" value="NAD(P)-binding Rossmann-like Domain"/>
    <property type="match status" value="1"/>
</dbReference>
<feature type="site" description="Important for catalytic activity" evidence="4">
    <location>
        <position position="143"/>
    </location>
</feature>
<evidence type="ECO:0000259" key="5">
    <source>
        <dbReference type="Pfam" id="PF00725"/>
    </source>
</evidence>
<feature type="domain" description="3-hydroxyacyl-CoA dehydrogenase C-terminal" evidence="5">
    <location>
        <begin position="190"/>
        <end position="288"/>
    </location>
</feature>
<dbReference type="PANTHER" id="PTHR48075:SF5">
    <property type="entry name" value="3-HYDROXYBUTYRYL-COA DEHYDROGENASE"/>
    <property type="match status" value="1"/>
</dbReference>
<dbReference type="InterPro" id="IPR008927">
    <property type="entry name" value="6-PGluconate_DH-like_C_sf"/>
</dbReference>
<evidence type="ECO:0000259" key="6">
    <source>
        <dbReference type="Pfam" id="PF02737"/>
    </source>
</evidence>
<reference evidence="7 8" key="1">
    <citation type="journal article" date="2019" name="Int. J. Syst. Evol. Microbiol.">
        <title>Clostridium fermenticellae sp. nov., isolated from the mud in a fermentation cellar for the production of the Chinese liquor, baijiu.</title>
        <authorList>
            <person name="Xu P.X."/>
            <person name="Chai L.J."/>
            <person name="Qiu T."/>
            <person name="Zhang X.J."/>
            <person name="Lu Z.M."/>
            <person name="Xiao C."/>
            <person name="Wang S.T."/>
            <person name="Shen C.H."/>
            <person name="Shi J.S."/>
            <person name="Xu Z.H."/>
        </authorList>
    </citation>
    <scope>NUCLEOTIDE SEQUENCE [LARGE SCALE GENOMIC DNA]</scope>
    <source>
        <strain evidence="7 8">JN500901</strain>
    </source>
</reference>
<comment type="pathway">
    <text evidence="1">Lipid metabolism; butanoate metabolism.</text>
</comment>
<dbReference type="EMBL" id="CP032416">
    <property type="protein sequence ID" value="AYD40201.1"/>
    <property type="molecule type" value="Genomic_DNA"/>
</dbReference>
<dbReference type="InterPro" id="IPR022694">
    <property type="entry name" value="3-OHacyl-CoA_DH"/>
</dbReference>
<dbReference type="PROSITE" id="PS51257">
    <property type="entry name" value="PROKAR_LIPOPROTEIN"/>
    <property type="match status" value="1"/>
</dbReference>
<dbReference type="GO" id="GO:0070403">
    <property type="term" value="F:NAD+ binding"/>
    <property type="evidence" value="ECO:0007669"/>
    <property type="project" value="InterPro"/>
</dbReference>
<dbReference type="OrthoDB" id="9815331at2"/>
<protein>
    <submittedName>
        <fullName evidence="7">3-hydroxyacyl-CoA dehydrogenase family protein</fullName>
    </submittedName>
</protein>
<dbReference type="InterPro" id="IPR006108">
    <property type="entry name" value="3HC_DH_C"/>
</dbReference>
<dbReference type="Pfam" id="PF02737">
    <property type="entry name" value="3HCDH_N"/>
    <property type="match status" value="1"/>
</dbReference>
<dbReference type="SUPFAM" id="SSF48179">
    <property type="entry name" value="6-phosphogluconate dehydrogenase C-terminal domain-like"/>
    <property type="match status" value="1"/>
</dbReference>
<sequence length="311" mass="35282">MKNSIKNVTVFGPGMMGSGISQVFASCKDLNVTIFIREKFEYECMDKIKGNLKVMKDKGIVTEEEIEELLGRITLTEDMKEATKNADFVIECIPEDMELKQNLFKNLEDFCRKDTIFATNTSVMSITEIAEKAKLKSRIVGTHFWNPPYLIPLVEVVKSNYTSDEVMDKTIELLTKANKHPIRVNKDVPGFVANRLQHALWREAISIVENGIADAKTVDEAVKYSFGLRLPHLGPIENADMVGTDLTLSIHNYILKYLDRSTDSSPLLKKMVEAGELGFKSGKGFQEWTPEQVKESNESLREYLLKVLYNK</sequence>
<dbReference type="Pfam" id="PF00725">
    <property type="entry name" value="3HCDH"/>
    <property type="match status" value="1"/>
</dbReference>
<dbReference type="AlphaFoldDB" id="A0A386H3B2"/>
<accession>A0A386H3B2</accession>
<evidence type="ECO:0000313" key="7">
    <source>
        <dbReference type="EMBL" id="AYD40201.1"/>
    </source>
</evidence>
<dbReference type="InterPro" id="IPR006176">
    <property type="entry name" value="3-OHacyl-CoA_DH_NAD-bd"/>
</dbReference>
<keyword evidence="3" id="KW-0560">Oxidoreductase</keyword>
<dbReference type="GO" id="GO:0008691">
    <property type="term" value="F:3-hydroxybutyryl-CoA dehydrogenase activity"/>
    <property type="evidence" value="ECO:0007669"/>
    <property type="project" value="TreeGrafter"/>
</dbReference>